<feature type="compositionally biased region" description="Low complexity" evidence="1">
    <location>
        <begin position="343"/>
        <end position="354"/>
    </location>
</feature>
<dbReference type="InParanoid" id="A0A316VQP4"/>
<dbReference type="GeneID" id="37036903"/>
<dbReference type="AlphaFoldDB" id="A0A316VQP4"/>
<evidence type="ECO:0000313" key="2">
    <source>
        <dbReference type="EMBL" id="PWN38753.1"/>
    </source>
</evidence>
<feature type="region of interest" description="Disordered" evidence="1">
    <location>
        <begin position="343"/>
        <end position="369"/>
    </location>
</feature>
<feature type="compositionally biased region" description="Acidic residues" evidence="1">
    <location>
        <begin position="355"/>
        <end position="364"/>
    </location>
</feature>
<accession>A0A316VQP4</accession>
<feature type="region of interest" description="Disordered" evidence="1">
    <location>
        <begin position="1"/>
        <end position="143"/>
    </location>
</feature>
<feature type="compositionally biased region" description="Low complexity" evidence="1">
    <location>
        <begin position="36"/>
        <end position="45"/>
    </location>
</feature>
<gene>
    <name evidence="2" type="ORF">IE81DRAFT_327182</name>
</gene>
<protein>
    <submittedName>
        <fullName evidence="2">Uncharacterized protein</fullName>
    </submittedName>
</protein>
<dbReference type="Proteomes" id="UP000245783">
    <property type="component" value="Unassembled WGS sequence"/>
</dbReference>
<feature type="compositionally biased region" description="Basic and acidic residues" evidence="1">
    <location>
        <begin position="20"/>
        <end position="29"/>
    </location>
</feature>
<reference evidence="2 3" key="1">
    <citation type="journal article" date="2018" name="Mol. Biol. Evol.">
        <title>Broad Genomic Sampling Reveals a Smut Pathogenic Ancestry of the Fungal Clade Ustilaginomycotina.</title>
        <authorList>
            <person name="Kijpornyongpan T."/>
            <person name="Mondo S.J."/>
            <person name="Barry K."/>
            <person name="Sandor L."/>
            <person name="Lee J."/>
            <person name="Lipzen A."/>
            <person name="Pangilinan J."/>
            <person name="LaButti K."/>
            <person name="Hainaut M."/>
            <person name="Henrissat B."/>
            <person name="Grigoriev I.V."/>
            <person name="Spatafora J.W."/>
            <person name="Aime M.C."/>
        </authorList>
    </citation>
    <scope>NUCLEOTIDE SEQUENCE [LARGE SCALE GENOMIC DNA]</scope>
    <source>
        <strain evidence="2 3">MCA 4658</strain>
    </source>
</reference>
<name>A0A316VQP4_9BASI</name>
<organism evidence="2 3">
    <name type="scientific">Ceraceosorus guamensis</name>
    <dbReference type="NCBI Taxonomy" id="1522189"/>
    <lineage>
        <taxon>Eukaryota</taxon>
        <taxon>Fungi</taxon>
        <taxon>Dikarya</taxon>
        <taxon>Basidiomycota</taxon>
        <taxon>Ustilaginomycotina</taxon>
        <taxon>Exobasidiomycetes</taxon>
        <taxon>Ceraceosorales</taxon>
        <taxon>Ceraceosoraceae</taxon>
        <taxon>Ceraceosorus</taxon>
    </lineage>
</organism>
<keyword evidence="3" id="KW-1185">Reference proteome</keyword>
<dbReference type="STRING" id="1522189.A0A316VQP4"/>
<dbReference type="RefSeq" id="XP_025365913.1">
    <property type="nucleotide sequence ID" value="XM_025515033.1"/>
</dbReference>
<dbReference type="EMBL" id="KZ819544">
    <property type="protein sequence ID" value="PWN38753.1"/>
    <property type="molecule type" value="Genomic_DNA"/>
</dbReference>
<sequence>MRPACPRGNHVSSSNSGADATHHPVRDDATDYSDNSELSELCELSEVSDELNTPPIEDRRVPPPAQERGAKRIKREAEDEAAEEHPSTQVEWPPVKMEAEATATSGAFSLPNGEARSCAGAQADEARQGPQGELSSAEGPEAENAPTLMTAAASQGDVAIASKTASTAEDKRRQAGKLKSQTARAAKKAMIAFASTEHVEARLRPGAAERWASEYRRLRGEASDRNRMILPQPPRSLLQSEYLHGGYRPELDKCQLLYHVVDGYMPSSISDSYPLYIPYRLVDEEEKVLMQSMCPLPEERKEREMKRMLMYGKDLLEKAFGGGASRDSAAAARLELGIRCPPSSSALSPSSDLALPEDEEEEAPEVSSEQEAIRCARMALCMWWSVFLRRYAVPFVSHQIRLPPGELDLANGTRECEASSAPHWRGLAPELDASLSLRLSMEQVLAFSGMATGFMTDISSPLGPSMTVLKGYGTPEAEEEEGNEATYDLPIVLFNVGADALLEAFGSMFLLRKDTFILLNASFPHRIHRPQWVDQRADRWAIYARQPTNLTYPAIEGAEVDGHAFWRLVKLMSSKLPNYHPEIYNELRGISKGFK</sequence>
<evidence type="ECO:0000313" key="3">
    <source>
        <dbReference type="Proteomes" id="UP000245783"/>
    </source>
</evidence>
<evidence type="ECO:0000256" key="1">
    <source>
        <dbReference type="SAM" id="MobiDB-lite"/>
    </source>
</evidence>
<proteinExistence type="predicted"/>